<evidence type="ECO:0000256" key="1">
    <source>
        <dbReference type="SAM" id="MobiDB-lite"/>
    </source>
</evidence>
<organism evidence="2 3">
    <name type="scientific">Paralvinella palmiformis</name>
    <dbReference type="NCBI Taxonomy" id="53620"/>
    <lineage>
        <taxon>Eukaryota</taxon>
        <taxon>Metazoa</taxon>
        <taxon>Spiralia</taxon>
        <taxon>Lophotrochozoa</taxon>
        <taxon>Annelida</taxon>
        <taxon>Polychaeta</taxon>
        <taxon>Sedentaria</taxon>
        <taxon>Canalipalpata</taxon>
        <taxon>Terebellida</taxon>
        <taxon>Terebelliformia</taxon>
        <taxon>Alvinellidae</taxon>
        <taxon>Paralvinella</taxon>
    </lineage>
</organism>
<evidence type="ECO:0000313" key="3">
    <source>
        <dbReference type="Proteomes" id="UP001208570"/>
    </source>
</evidence>
<protein>
    <submittedName>
        <fullName evidence="2">Uncharacterized protein</fullName>
    </submittedName>
</protein>
<keyword evidence="3" id="KW-1185">Reference proteome</keyword>
<dbReference type="Proteomes" id="UP001208570">
    <property type="component" value="Unassembled WGS sequence"/>
</dbReference>
<sequence length="36" mass="4354">MGKTNAERQAAWRERKKAQGGQESQDYWMKERKRDV</sequence>
<feature type="non-terminal residue" evidence="2">
    <location>
        <position position="36"/>
    </location>
</feature>
<dbReference type="EMBL" id="JAODUP010000615">
    <property type="protein sequence ID" value="KAK2146334.1"/>
    <property type="molecule type" value="Genomic_DNA"/>
</dbReference>
<gene>
    <name evidence="2" type="ORF">LSH36_615g00035</name>
</gene>
<comment type="caution">
    <text evidence="2">The sequence shown here is derived from an EMBL/GenBank/DDBJ whole genome shotgun (WGS) entry which is preliminary data.</text>
</comment>
<name>A0AAD9MX81_9ANNE</name>
<dbReference type="AlphaFoldDB" id="A0AAD9MX81"/>
<evidence type="ECO:0000313" key="2">
    <source>
        <dbReference type="EMBL" id="KAK2146334.1"/>
    </source>
</evidence>
<proteinExistence type="predicted"/>
<reference evidence="2" key="1">
    <citation type="journal article" date="2023" name="Mol. Biol. Evol.">
        <title>Third-Generation Sequencing Reveals the Adaptive Role of the Epigenome in Three Deep-Sea Polychaetes.</title>
        <authorList>
            <person name="Perez M."/>
            <person name="Aroh O."/>
            <person name="Sun Y."/>
            <person name="Lan Y."/>
            <person name="Juniper S.K."/>
            <person name="Young C.R."/>
            <person name="Angers B."/>
            <person name="Qian P.Y."/>
        </authorList>
    </citation>
    <scope>NUCLEOTIDE SEQUENCE</scope>
    <source>
        <strain evidence="2">P08H-3</strain>
    </source>
</reference>
<accession>A0AAD9MX81</accession>
<feature type="region of interest" description="Disordered" evidence="1">
    <location>
        <begin position="1"/>
        <end position="36"/>
    </location>
</feature>